<dbReference type="CDD" id="cd00488">
    <property type="entry name" value="PCD_DCoH"/>
    <property type="match status" value="1"/>
</dbReference>
<proteinExistence type="inferred from homology"/>
<evidence type="ECO:0000256" key="4">
    <source>
        <dbReference type="HAMAP-Rule" id="MF_00434"/>
    </source>
</evidence>
<comment type="catalytic activity">
    <reaction evidence="1 4">
        <text>(4aS,6R)-4a-hydroxy-L-erythro-5,6,7,8-tetrahydrobiopterin = (6R)-L-erythro-6,7-dihydrobiopterin + H2O</text>
        <dbReference type="Rhea" id="RHEA:11920"/>
        <dbReference type="ChEBI" id="CHEBI:15377"/>
        <dbReference type="ChEBI" id="CHEBI:15642"/>
        <dbReference type="ChEBI" id="CHEBI:43120"/>
        <dbReference type="EC" id="4.2.1.96"/>
    </reaction>
</comment>
<dbReference type="SUPFAM" id="SSF55248">
    <property type="entry name" value="PCD-like"/>
    <property type="match status" value="1"/>
</dbReference>
<dbReference type="Gene3D" id="3.30.1360.20">
    <property type="entry name" value="Transcriptional coactivator/pterin dehydratase"/>
    <property type="match status" value="1"/>
</dbReference>
<dbReference type="EMBL" id="FZOU01000002">
    <property type="protein sequence ID" value="SNS76724.1"/>
    <property type="molecule type" value="Genomic_DNA"/>
</dbReference>
<name>A0A239H8Z1_9BACT</name>
<accession>A0A239H8Z1</accession>
<dbReference type="NCBIfam" id="NF002017">
    <property type="entry name" value="PRK00823.1-2"/>
    <property type="match status" value="1"/>
</dbReference>
<dbReference type="InterPro" id="IPR036428">
    <property type="entry name" value="PCD_sf"/>
</dbReference>
<dbReference type="PANTHER" id="PTHR12599">
    <property type="entry name" value="PTERIN-4-ALPHA-CARBINOLAMINE DEHYDRATASE"/>
    <property type="match status" value="1"/>
</dbReference>
<evidence type="ECO:0000256" key="3">
    <source>
        <dbReference type="ARBA" id="ARBA00023239"/>
    </source>
</evidence>
<organism evidence="5 6">
    <name type="scientific">Granulicella rosea</name>
    <dbReference type="NCBI Taxonomy" id="474952"/>
    <lineage>
        <taxon>Bacteria</taxon>
        <taxon>Pseudomonadati</taxon>
        <taxon>Acidobacteriota</taxon>
        <taxon>Terriglobia</taxon>
        <taxon>Terriglobales</taxon>
        <taxon>Acidobacteriaceae</taxon>
        <taxon>Granulicella</taxon>
    </lineage>
</organism>
<dbReference type="GO" id="GO:0008124">
    <property type="term" value="F:4-alpha-hydroxytetrahydrobiopterin dehydratase activity"/>
    <property type="evidence" value="ECO:0007669"/>
    <property type="project" value="UniProtKB-UniRule"/>
</dbReference>
<evidence type="ECO:0000313" key="5">
    <source>
        <dbReference type="EMBL" id="SNS76724.1"/>
    </source>
</evidence>
<dbReference type="AlphaFoldDB" id="A0A239H8Z1"/>
<dbReference type="InterPro" id="IPR001533">
    <property type="entry name" value="Pterin_deHydtase"/>
</dbReference>
<dbReference type="Pfam" id="PF01329">
    <property type="entry name" value="Pterin_4a"/>
    <property type="match status" value="1"/>
</dbReference>
<sequence length="96" mass="10852">MTGMKILTGEQLAEFLAQEPQWSLAGGMIVREWEFSTFPEAIAFVDRIAVLAEARDHHPDIDIRYKRVRLALVTHAANGITTRDTEFARSVRALQV</sequence>
<dbReference type="EC" id="4.2.1.96" evidence="4"/>
<reference evidence="5 6" key="1">
    <citation type="submission" date="2017-06" db="EMBL/GenBank/DDBJ databases">
        <authorList>
            <person name="Kim H.J."/>
            <person name="Triplett B.A."/>
        </authorList>
    </citation>
    <scope>NUCLEOTIDE SEQUENCE [LARGE SCALE GENOMIC DNA]</scope>
    <source>
        <strain evidence="5 6">DSM 18704</strain>
    </source>
</reference>
<evidence type="ECO:0000256" key="1">
    <source>
        <dbReference type="ARBA" id="ARBA00001554"/>
    </source>
</evidence>
<comment type="similarity">
    <text evidence="2 4">Belongs to the pterin-4-alpha-carbinolamine dehydratase family.</text>
</comment>
<keyword evidence="3 4" id="KW-0456">Lyase</keyword>
<evidence type="ECO:0000256" key="2">
    <source>
        <dbReference type="ARBA" id="ARBA00006472"/>
    </source>
</evidence>
<dbReference type="Proteomes" id="UP000198356">
    <property type="component" value="Unassembled WGS sequence"/>
</dbReference>
<evidence type="ECO:0000313" key="6">
    <source>
        <dbReference type="Proteomes" id="UP000198356"/>
    </source>
</evidence>
<dbReference type="PANTHER" id="PTHR12599:SF0">
    <property type="entry name" value="PTERIN-4-ALPHA-CARBINOLAMINE DEHYDRATASE"/>
    <property type="match status" value="1"/>
</dbReference>
<protein>
    <recommendedName>
        <fullName evidence="4">Putative pterin-4-alpha-carbinolamine dehydratase</fullName>
        <shortName evidence="4">PHS</shortName>
        <ecNumber evidence="4">4.2.1.96</ecNumber>
    </recommendedName>
    <alternativeName>
        <fullName evidence="4">4-alpha-hydroxy-tetrahydropterin dehydratase</fullName>
    </alternativeName>
    <alternativeName>
        <fullName evidence="4">Pterin carbinolamine dehydratase</fullName>
        <shortName evidence="4">PCD</shortName>
    </alternativeName>
</protein>
<keyword evidence="6" id="KW-1185">Reference proteome</keyword>
<dbReference type="GO" id="GO:0006729">
    <property type="term" value="P:tetrahydrobiopterin biosynthetic process"/>
    <property type="evidence" value="ECO:0007669"/>
    <property type="project" value="InterPro"/>
</dbReference>
<gene>
    <name evidence="5" type="ORF">SAMN05421770_102241</name>
</gene>
<dbReference type="HAMAP" id="MF_00434">
    <property type="entry name" value="Pterin_4_alpha"/>
    <property type="match status" value="1"/>
</dbReference>